<proteinExistence type="predicted"/>
<organism evidence="1 2">
    <name type="scientific">Daphnia magna</name>
    <dbReference type="NCBI Taxonomy" id="35525"/>
    <lineage>
        <taxon>Eukaryota</taxon>
        <taxon>Metazoa</taxon>
        <taxon>Ecdysozoa</taxon>
        <taxon>Arthropoda</taxon>
        <taxon>Crustacea</taxon>
        <taxon>Branchiopoda</taxon>
        <taxon>Diplostraca</taxon>
        <taxon>Cladocera</taxon>
        <taxon>Anomopoda</taxon>
        <taxon>Daphniidae</taxon>
        <taxon>Daphnia</taxon>
    </lineage>
</organism>
<dbReference type="AlphaFoldDB" id="A0A162D1P0"/>
<evidence type="ECO:0000313" key="1">
    <source>
        <dbReference type="EMBL" id="KZR97464.1"/>
    </source>
</evidence>
<evidence type="ECO:0000313" key="2">
    <source>
        <dbReference type="Proteomes" id="UP000076858"/>
    </source>
</evidence>
<gene>
    <name evidence="1" type="ORF">APZ42_007647</name>
</gene>
<sequence length="48" mass="5611">WGTARDTHKYLCTNVDSSYREKYLLTRLPDISGRVAFNSRYRSAGRDN</sequence>
<dbReference type="EMBL" id="LRGB01021329">
    <property type="protein sequence ID" value="KZR97464.1"/>
    <property type="molecule type" value="Genomic_DNA"/>
</dbReference>
<accession>A0A162D1P0</accession>
<protein>
    <submittedName>
        <fullName evidence="1">Uncharacterized protein</fullName>
    </submittedName>
</protein>
<keyword evidence="2" id="KW-1185">Reference proteome</keyword>
<comment type="caution">
    <text evidence="1">The sequence shown here is derived from an EMBL/GenBank/DDBJ whole genome shotgun (WGS) entry which is preliminary data.</text>
</comment>
<dbReference type="Proteomes" id="UP000076858">
    <property type="component" value="Unassembled WGS sequence"/>
</dbReference>
<reference evidence="1 2" key="1">
    <citation type="submission" date="2016-03" db="EMBL/GenBank/DDBJ databases">
        <title>EvidentialGene: Evidence-directed Construction of Genes on Genomes.</title>
        <authorList>
            <person name="Gilbert D.G."/>
            <person name="Choi J.-H."/>
            <person name="Mockaitis K."/>
            <person name="Colbourne J."/>
            <person name="Pfrender M."/>
        </authorList>
    </citation>
    <scope>NUCLEOTIDE SEQUENCE [LARGE SCALE GENOMIC DNA]</scope>
    <source>
        <strain evidence="1 2">Xinb3</strain>
        <tissue evidence="1">Complete organism</tissue>
    </source>
</reference>
<feature type="non-terminal residue" evidence="1">
    <location>
        <position position="1"/>
    </location>
</feature>
<name>A0A162D1P0_9CRUS</name>